<evidence type="ECO:0000313" key="1">
    <source>
        <dbReference type="EMBL" id="RKO76711.1"/>
    </source>
</evidence>
<dbReference type="EMBL" id="PSZG01000001">
    <property type="protein sequence ID" value="RKO76711.1"/>
    <property type="molecule type" value="Genomic_DNA"/>
</dbReference>
<name>A0A8B3FAP6_PECPM</name>
<proteinExistence type="predicted"/>
<sequence length="140" mass="16754">MQMKLDKSSDTSGLTLVAIISDELIPIFEKLENEFSDVNIELFFVFRCLPDKYERKSKVRRSKKDNTIYFDLTVSEDTYRFLSKAEQRYRLGRSFYDFFCPRLIKYNIDGLDLDIFIERFVTHLKSIGWLEDELNICFDE</sequence>
<dbReference type="Proteomes" id="UP000269665">
    <property type="component" value="Unassembled WGS sequence"/>
</dbReference>
<gene>
    <name evidence="1" type="ORF">C5E00_07905</name>
</gene>
<comment type="caution">
    <text evidence="1">The sequence shown here is derived from an EMBL/GenBank/DDBJ whole genome shotgun (WGS) entry which is preliminary data.</text>
</comment>
<protein>
    <submittedName>
        <fullName evidence="1">Uncharacterized protein</fullName>
    </submittedName>
</protein>
<dbReference type="KEGG" id="ppar:A8F97_05165"/>
<dbReference type="OrthoDB" id="6966152at2"/>
<evidence type="ECO:0000313" key="2">
    <source>
        <dbReference type="Proteomes" id="UP000269665"/>
    </source>
</evidence>
<accession>A0A8B3FAP6</accession>
<dbReference type="AlphaFoldDB" id="A0A8B3FAP6"/>
<organism evidence="1 2">
    <name type="scientific">Pectobacterium parmentieri</name>
    <dbReference type="NCBI Taxonomy" id="1905730"/>
    <lineage>
        <taxon>Bacteria</taxon>
        <taxon>Pseudomonadati</taxon>
        <taxon>Pseudomonadota</taxon>
        <taxon>Gammaproteobacteria</taxon>
        <taxon>Enterobacterales</taxon>
        <taxon>Pectobacteriaceae</taxon>
        <taxon>Pectobacterium</taxon>
    </lineage>
</organism>
<reference evidence="1 2" key="1">
    <citation type="journal article" date="2018" name="BMC Genomics">
        <title>High genomic variability in the plant pathogenic bacterium Pectobacterium parmentieri deciphered from de novo assembled complete genomes.</title>
        <authorList>
            <person name="Zoledowska S."/>
            <person name="Motyka-Pomagruk A."/>
            <person name="Sledz W."/>
            <person name="Mengoni A."/>
            <person name="Lojkowska E."/>
        </authorList>
    </citation>
    <scope>NUCLEOTIDE SEQUENCE [LARGE SCALE GENOMIC DNA]</scope>
    <source>
        <strain evidence="1 2">IFB5626</strain>
    </source>
</reference>